<dbReference type="SUPFAM" id="SSF110857">
    <property type="entry name" value="Gamma-glutamyl cyclotransferase-like"/>
    <property type="match status" value="1"/>
</dbReference>
<protein>
    <submittedName>
        <fullName evidence="2">Gamma-glutamylcyclotransferase family protein</fullName>
    </submittedName>
</protein>
<dbReference type="RefSeq" id="WP_305992910.1">
    <property type="nucleotide sequence ID" value="NZ_JAVAMP010000008.1"/>
</dbReference>
<dbReference type="Proteomes" id="UP001231941">
    <property type="component" value="Unassembled WGS sequence"/>
</dbReference>
<keyword evidence="3" id="KW-1185">Reference proteome</keyword>
<reference evidence="2 3" key="1">
    <citation type="submission" date="2023-08" db="EMBL/GenBank/DDBJ databases">
        <authorList>
            <person name="Park J.-S."/>
        </authorList>
    </citation>
    <scope>NUCLEOTIDE SEQUENCE [LARGE SCALE GENOMIC DNA]</scope>
    <source>
        <strain evidence="2 3">2205SS18-9</strain>
    </source>
</reference>
<name>A0ABT9J1W5_9BACL</name>
<dbReference type="InterPro" id="IPR017939">
    <property type="entry name" value="G-Glutamylcylcotransferase"/>
</dbReference>
<sequence>MKHNNLKIESDKSYYFAYGSCMNQSSFKGTVPQYEVVGKAELIDYRVAFTRESDKWGKGGVADIIKTSNHIMEGVLYLIPNNLIPNLDLREGASQECINNVYQKIKVKVIYNNKLLDAFTYEVIHKEDFEIAPSERYKNAIIGGTDVLSSNYSKKLIGHMNKLQKESS</sequence>
<dbReference type="EMBL" id="JAVAMP010000008">
    <property type="protein sequence ID" value="MDP5275604.1"/>
    <property type="molecule type" value="Genomic_DNA"/>
</dbReference>
<dbReference type="Gene3D" id="3.10.490.10">
    <property type="entry name" value="Gamma-glutamyl cyclotransferase-like"/>
    <property type="match status" value="1"/>
</dbReference>
<keyword evidence="1" id="KW-0456">Lyase</keyword>
<dbReference type="InterPro" id="IPR036568">
    <property type="entry name" value="GGCT-like_sf"/>
</dbReference>
<comment type="caution">
    <text evidence="2">The sequence shown here is derived from an EMBL/GenBank/DDBJ whole genome shotgun (WGS) entry which is preliminary data.</text>
</comment>
<evidence type="ECO:0000313" key="3">
    <source>
        <dbReference type="Proteomes" id="UP001231941"/>
    </source>
</evidence>
<proteinExistence type="predicted"/>
<gene>
    <name evidence="2" type="ORF">Q5Y73_15950</name>
</gene>
<dbReference type="InterPro" id="IPR013024">
    <property type="entry name" value="GGCT-like"/>
</dbReference>
<dbReference type="PANTHER" id="PTHR12935">
    <property type="entry name" value="GAMMA-GLUTAMYLCYCLOTRANSFERASE"/>
    <property type="match status" value="1"/>
</dbReference>
<evidence type="ECO:0000256" key="1">
    <source>
        <dbReference type="ARBA" id="ARBA00023239"/>
    </source>
</evidence>
<dbReference type="PANTHER" id="PTHR12935:SF0">
    <property type="entry name" value="GAMMA-GLUTAMYLCYCLOTRANSFERASE"/>
    <property type="match status" value="1"/>
</dbReference>
<evidence type="ECO:0000313" key="2">
    <source>
        <dbReference type="EMBL" id="MDP5275604.1"/>
    </source>
</evidence>
<organism evidence="2 3">
    <name type="scientific">Chengkuizengella axinellae</name>
    <dbReference type="NCBI Taxonomy" id="3064388"/>
    <lineage>
        <taxon>Bacteria</taxon>
        <taxon>Bacillati</taxon>
        <taxon>Bacillota</taxon>
        <taxon>Bacilli</taxon>
        <taxon>Bacillales</taxon>
        <taxon>Paenibacillaceae</taxon>
        <taxon>Chengkuizengella</taxon>
    </lineage>
</organism>
<accession>A0ABT9J1W5</accession>
<dbReference type="Pfam" id="PF13772">
    <property type="entry name" value="AIG2_2"/>
    <property type="match status" value="1"/>
</dbReference>
<dbReference type="CDD" id="cd06661">
    <property type="entry name" value="GGCT_like"/>
    <property type="match status" value="1"/>
</dbReference>